<evidence type="ECO:0000256" key="5">
    <source>
        <dbReference type="ARBA" id="ARBA00012779"/>
    </source>
</evidence>
<keyword evidence="8 18" id="KW-0808">Transferase</keyword>
<feature type="domain" description="JmjC" evidence="17">
    <location>
        <begin position="842"/>
        <end position="996"/>
    </location>
</feature>
<dbReference type="GO" id="GO:0008175">
    <property type="term" value="F:tRNA methyltransferase activity"/>
    <property type="evidence" value="ECO:0007669"/>
    <property type="project" value="TreeGrafter"/>
</dbReference>
<evidence type="ECO:0000256" key="2">
    <source>
        <dbReference type="ARBA" id="ARBA00004797"/>
    </source>
</evidence>
<keyword evidence="10" id="KW-0819">tRNA processing</keyword>
<dbReference type="PROSITE" id="PS51184">
    <property type="entry name" value="JMJC"/>
    <property type="match status" value="1"/>
</dbReference>
<name>K1WHG2_MARBU</name>
<comment type="catalytic activity">
    <reaction evidence="15">
        <text>7-[(3S)-(3-amino-3-methoxycarbonyl)propyl]wyosine(37) in tRNA(Phe) + S-adenosyl-L-methionine + CO2 = wybutosine(37) in tRNA(Phe) + S-adenosyl-L-homocysteine + 2 H(+)</text>
        <dbReference type="Rhea" id="RHEA:37119"/>
        <dbReference type="Rhea" id="RHEA-COMP:11844"/>
        <dbReference type="Rhea" id="RHEA-COMP:11847"/>
        <dbReference type="ChEBI" id="CHEBI:15378"/>
        <dbReference type="ChEBI" id="CHEBI:16526"/>
        <dbReference type="ChEBI" id="CHEBI:57856"/>
        <dbReference type="ChEBI" id="CHEBI:59789"/>
        <dbReference type="ChEBI" id="CHEBI:73544"/>
        <dbReference type="ChEBI" id="CHEBI:74275"/>
        <dbReference type="EC" id="2.3.1.231"/>
    </reaction>
</comment>
<protein>
    <recommendedName>
        <fullName evidence="6">tRNA wybutosine-synthesizing protein 4</fullName>
        <ecNumber evidence="5">2.1.1.290</ecNumber>
        <ecNumber evidence="4">2.3.1.231</ecNumber>
    </recommendedName>
    <alternativeName>
        <fullName evidence="13">Leucine carboxyl methyltransferase 2</fullName>
    </alternativeName>
    <alternativeName>
        <fullName evidence="14">tRNA(Phe) (7-(3-amino-3-(methoxycarbonyl)propyl)wyosine(37)-N)-methoxycarbonyltransferase</fullName>
    </alternativeName>
    <alternativeName>
        <fullName evidence="12">tRNA(Phe) (7-(3-amino-3-carboxypropyl)wyosine(37)-O)-methyltransferase</fullName>
    </alternativeName>
</protein>
<dbReference type="SUPFAM" id="SSF117281">
    <property type="entry name" value="Kelch motif"/>
    <property type="match status" value="1"/>
</dbReference>
<organism evidence="18 19">
    <name type="scientific">Marssonina brunnea f. sp. multigermtubi (strain MB_m1)</name>
    <name type="common">Marssonina leaf spot fungus</name>
    <dbReference type="NCBI Taxonomy" id="1072389"/>
    <lineage>
        <taxon>Eukaryota</taxon>
        <taxon>Fungi</taxon>
        <taxon>Dikarya</taxon>
        <taxon>Ascomycota</taxon>
        <taxon>Pezizomycotina</taxon>
        <taxon>Leotiomycetes</taxon>
        <taxon>Helotiales</taxon>
        <taxon>Drepanopezizaceae</taxon>
        <taxon>Drepanopeziza</taxon>
    </lineage>
</organism>
<dbReference type="InterPro" id="IPR003347">
    <property type="entry name" value="JmjC_dom"/>
</dbReference>
<keyword evidence="19" id="KW-1185">Reference proteome</keyword>
<evidence type="ECO:0000256" key="12">
    <source>
        <dbReference type="ARBA" id="ARBA00029750"/>
    </source>
</evidence>
<evidence type="ECO:0000256" key="1">
    <source>
        <dbReference type="ARBA" id="ARBA00001806"/>
    </source>
</evidence>
<dbReference type="GO" id="GO:0030488">
    <property type="term" value="P:tRNA methylation"/>
    <property type="evidence" value="ECO:0007669"/>
    <property type="project" value="TreeGrafter"/>
</dbReference>
<evidence type="ECO:0000256" key="3">
    <source>
        <dbReference type="ARBA" id="ARBA00010703"/>
    </source>
</evidence>
<dbReference type="InterPro" id="IPR029063">
    <property type="entry name" value="SAM-dependent_MTases_sf"/>
</dbReference>
<dbReference type="SUPFAM" id="SSF51197">
    <property type="entry name" value="Clavaminate synthase-like"/>
    <property type="match status" value="1"/>
</dbReference>
<evidence type="ECO:0000256" key="7">
    <source>
        <dbReference type="ARBA" id="ARBA00022603"/>
    </source>
</evidence>
<proteinExistence type="inferred from homology"/>
<evidence type="ECO:0000256" key="8">
    <source>
        <dbReference type="ARBA" id="ARBA00022679"/>
    </source>
</evidence>
<sequence>MAAPAAIGGSLPARVAKSKAQNQDDSIMGTNNSSIVSKRSVERIYYPNEPQFFRHFVKKPQRRSPLINRGYWLRMKAIDQVVRQFLEQESEKQKVVINLGCGYDPLPWQCFHRCPKACVGAKFIDIDYKDLILKKRAVVQSTYELNSMLANVELSEGDVLFRSDQYVQLGCDLRDLVALKRVLTDVVDINKCLILFTAEVSITYMNVEAADCLIAWASNLPEARFCLLEQLIPDGNEHPFSQTMMAHFDKLQTPLGAVKKYPTEYDQRGRFHGLGWPNVSICNLWKLWSSPKFISSEERRSLDTIEPFDEWEEFALFGSHYFLLVADKSNNDACTIWAEVQEEQEAFLAPINGVGSGIEVKSVFSKYPKAHGYRRFAASMPLKGQDRSHDRIGVFGGMGLTTRTDSYDEYSTETIEPRTVNSHGSDTTPSSRMCHTMTDLGDISLLVGGRNSPDNASKECWLFHKWLNTWERVEDLPWPLYRHQATYLGHGFVLVSPGRIDSRTISESFIIWHRRTGWVECAYSGESRLPPSYGGVFFSSKAESLRDLKDDRYGFIAGGMSIDSCVLGDVWKWSLQGLSSKKPTISFRRFENFKSNNLVARFGATAVEYQGNTYIVGGIIPDEILGSTKELCVFRMEGDTASVSVVDPGLNPRPLLIGSTVVASGQSLVITGGSAVCFSFGTYWNKGCYTLHTELSESCMSGASGLDSKAESTEIWKLAQTVAAQTPPKIPVTPNTTDPVTMTSISRVQLRSATDFSQALQTSAPIIFEKVDLGPCVQSWTMGYLKEKVGIDREVIVHEASTEHMDFKSKNFKYTPKRFGDFLDQVETGEKLYLRSLSSDKPSEQPADIARDFPFISADFRLPSELSFVADNAHSSPLRISGSVNMWLHYDVMANVYCQVRGSKRLLLFPPSDVTHLQFEPGSSSSHINVFEEIANSRLGGTHPHEAILQPGDILFLPPLWLHTASAASGVSIAVNVFFRNLSTGYAAGKDVYGNRDLQAYEKGRQDIAKIVKSFAGLPRDVTGFYLQRLADELAQKV</sequence>
<dbReference type="PANTHER" id="PTHR46529:SF1">
    <property type="entry name" value="TRNA WYBUTOSINE-SYNTHESIZING PROTEIN 4"/>
    <property type="match status" value="1"/>
</dbReference>
<dbReference type="InterPro" id="IPR007213">
    <property type="entry name" value="Ppm1/Ppm2/Tcmp"/>
</dbReference>
<dbReference type="InterPro" id="IPR041667">
    <property type="entry name" value="Cupin_8"/>
</dbReference>
<evidence type="ECO:0000259" key="17">
    <source>
        <dbReference type="PROSITE" id="PS51184"/>
    </source>
</evidence>
<dbReference type="GeneID" id="18765517"/>
<dbReference type="AlphaFoldDB" id="K1WHG2"/>
<dbReference type="Pfam" id="PF13418">
    <property type="entry name" value="Beta-prop_TYW4"/>
    <property type="match status" value="1"/>
</dbReference>
<dbReference type="STRING" id="1072389.K1WHG2"/>
<evidence type="ECO:0000256" key="14">
    <source>
        <dbReference type="ARBA" id="ARBA00030847"/>
    </source>
</evidence>
<dbReference type="SMART" id="SM00558">
    <property type="entry name" value="JmjC"/>
    <property type="match status" value="1"/>
</dbReference>
<comment type="function">
    <text evidence="11">Probable S-adenosyl-L-methionine-dependent methyltransferase that acts as a component of the wybutosine biosynthesis pathway. Wybutosine is a hyper modified guanosine with a tricyclic base found at the 3'-position adjacent to the anticodon of eukaryotic phenylalanine tRNA. May methylate the carboxyl group of leucine residues to form alpha-leucine ester residues.</text>
</comment>
<dbReference type="eggNOG" id="KOG2132">
    <property type="taxonomic scope" value="Eukaryota"/>
</dbReference>
<evidence type="ECO:0000256" key="16">
    <source>
        <dbReference type="SAM" id="MobiDB-lite"/>
    </source>
</evidence>
<dbReference type="FunFam" id="2.60.120.650:FF:000043">
    <property type="entry name" value="tRNA wybutosine-synthesizing protein 4"/>
    <property type="match status" value="1"/>
</dbReference>
<dbReference type="eggNOG" id="KOG2918">
    <property type="taxonomic scope" value="Eukaryota"/>
</dbReference>
<dbReference type="EC" id="2.3.1.231" evidence="4"/>
<dbReference type="Pfam" id="PF13621">
    <property type="entry name" value="Cupin_8"/>
    <property type="match status" value="1"/>
</dbReference>
<evidence type="ECO:0000256" key="15">
    <source>
        <dbReference type="ARBA" id="ARBA00049250"/>
    </source>
</evidence>
<evidence type="ECO:0000256" key="10">
    <source>
        <dbReference type="ARBA" id="ARBA00022694"/>
    </source>
</evidence>
<comment type="catalytic activity">
    <reaction evidence="1">
        <text>7-[(3S)-3-amino-3-carboxypropyl]wyosine(37) in tRNA(Phe) + S-adenosyl-L-methionine = 7-[(3S)-(3-amino-3-methoxycarbonyl)propyl]wyosine(37) in tRNA(Phe) + S-adenosyl-L-homocysteine</text>
        <dbReference type="Rhea" id="RHEA:36903"/>
        <dbReference type="Rhea" id="RHEA-COMP:10379"/>
        <dbReference type="Rhea" id="RHEA-COMP:11844"/>
        <dbReference type="ChEBI" id="CHEBI:57856"/>
        <dbReference type="ChEBI" id="CHEBI:59789"/>
        <dbReference type="ChEBI" id="CHEBI:73543"/>
        <dbReference type="ChEBI" id="CHEBI:74275"/>
        <dbReference type="EC" id="2.1.1.290"/>
    </reaction>
</comment>
<dbReference type="OMA" id="FCILEQF"/>
<evidence type="ECO:0000313" key="19">
    <source>
        <dbReference type="Proteomes" id="UP000006753"/>
    </source>
</evidence>
<dbReference type="PANTHER" id="PTHR46529">
    <property type="entry name" value="TRNA WYBUTOSINE-SYNTHESIZING PROTEIN 4"/>
    <property type="match status" value="1"/>
</dbReference>
<comment type="similarity">
    <text evidence="3">Belongs to the methyltransferase superfamily. LCMT family.</text>
</comment>
<dbReference type="FunCoup" id="K1WHG2">
    <property type="interactions" value="98"/>
</dbReference>
<dbReference type="EC" id="2.1.1.290" evidence="5"/>
<dbReference type="UniPathway" id="UPA00375"/>
<evidence type="ECO:0000256" key="13">
    <source>
        <dbReference type="ARBA" id="ARBA00030231"/>
    </source>
</evidence>
<dbReference type="EMBL" id="JH921460">
    <property type="protein sequence ID" value="EKD12261.1"/>
    <property type="molecule type" value="Genomic_DNA"/>
</dbReference>
<evidence type="ECO:0000256" key="4">
    <source>
        <dbReference type="ARBA" id="ARBA00012155"/>
    </source>
</evidence>
<dbReference type="GO" id="GO:0031591">
    <property type="term" value="P:wybutosine biosynthetic process"/>
    <property type="evidence" value="ECO:0007669"/>
    <property type="project" value="TreeGrafter"/>
</dbReference>
<gene>
    <name evidence="18" type="ORF">MBM_09582</name>
</gene>
<dbReference type="KEGG" id="mbe:MBM_09582"/>
<evidence type="ECO:0000256" key="9">
    <source>
        <dbReference type="ARBA" id="ARBA00022691"/>
    </source>
</evidence>
<evidence type="ECO:0000256" key="11">
    <source>
        <dbReference type="ARBA" id="ARBA00025588"/>
    </source>
</evidence>
<feature type="region of interest" description="Disordered" evidence="16">
    <location>
        <begin position="1"/>
        <end position="32"/>
    </location>
</feature>
<dbReference type="InterPro" id="IPR015915">
    <property type="entry name" value="Kelch-typ_b-propeller"/>
</dbReference>
<evidence type="ECO:0000256" key="6">
    <source>
        <dbReference type="ARBA" id="ARBA00018045"/>
    </source>
</evidence>
<dbReference type="Gene3D" id="6.10.140.1470">
    <property type="match status" value="1"/>
</dbReference>
<reference evidence="18 19" key="1">
    <citation type="journal article" date="2012" name="BMC Genomics">
        <title>Sequencing the genome of Marssonina brunnea reveals fungus-poplar co-evolution.</title>
        <authorList>
            <person name="Zhu S."/>
            <person name="Cao Y.-Z."/>
            <person name="Jiang C."/>
            <person name="Tan B.-Y."/>
            <person name="Wang Z."/>
            <person name="Feng S."/>
            <person name="Zhang L."/>
            <person name="Su X.-H."/>
            <person name="Brejova B."/>
            <person name="Vinar T."/>
            <person name="Xu M."/>
            <person name="Wang M.-X."/>
            <person name="Zhang S.-G."/>
            <person name="Huang M.-R."/>
            <person name="Wu R."/>
            <person name="Zhou Y."/>
        </authorList>
    </citation>
    <scope>NUCLEOTIDE SEQUENCE [LARGE SCALE GENOMIC DNA]</scope>
    <source>
        <strain evidence="18 19">MB_m1</strain>
    </source>
</reference>
<evidence type="ECO:0000313" key="18">
    <source>
        <dbReference type="EMBL" id="EKD12261.1"/>
    </source>
</evidence>
<dbReference type="Gene3D" id="2.60.120.650">
    <property type="entry name" value="Cupin"/>
    <property type="match status" value="1"/>
</dbReference>
<comment type="pathway">
    <text evidence="2">tRNA modification; wybutosine-tRNA(Phe) biosynthesis.</text>
</comment>
<keyword evidence="9" id="KW-0949">S-adenosyl-L-methionine</keyword>
<dbReference type="Gene3D" id="3.40.50.150">
    <property type="entry name" value="Vaccinia Virus protein VP39"/>
    <property type="match status" value="1"/>
</dbReference>
<dbReference type="Pfam" id="PF04072">
    <property type="entry name" value="LCM"/>
    <property type="match status" value="1"/>
</dbReference>
<accession>K1WHG2</accession>
<dbReference type="RefSeq" id="XP_007297471.1">
    <property type="nucleotide sequence ID" value="XM_007297409.1"/>
</dbReference>
<dbReference type="Proteomes" id="UP000006753">
    <property type="component" value="Unassembled WGS sequence"/>
</dbReference>
<dbReference type="SUPFAM" id="SSF53335">
    <property type="entry name" value="S-adenosyl-L-methionine-dependent methyltransferases"/>
    <property type="match status" value="1"/>
</dbReference>
<dbReference type="OrthoDB" id="47172at2759"/>
<dbReference type="HOGENOM" id="CLU_002761_1_0_1"/>
<dbReference type="InParanoid" id="K1WHG2"/>
<feature type="compositionally biased region" description="Polar residues" evidence="16">
    <location>
        <begin position="19"/>
        <end position="32"/>
    </location>
</feature>
<keyword evidence="7 18" id="KW-0489">Methyltransferase</keyword>
<dbReference type="Gene3D" id="2.120.10.80">
    <property type="entry name" value="Kelch-type beta propeller"/>
    <property type="match status" value="1"/>
</dbReference>